<protein>
    <submittedName>
        <fullName evidence="1">Uncharacterized protein</fullName>
    </submittedName>
</protein>
<reference evidence="1" key="1">
    <citation type="submission" date="2018-10" db="EMBL/GenBank/DDBJ databases">
        <title>Hidden diversity of soil giant viruses.</title>
        <authorList>
            <person name="Schulz F."/>
            <person name="Alteio L."/>
            <person name="Goudeau D."/>
            <person name="Ryan E.M."/>
            <person name="Malmstrom R.R."/>
            <person name="Blanchard J."/>
            <person name="Woyke T."/>
        </authorList>
    </citation>
    <scope>NUCLEOTIDE SEQUENCE</scope>
    <source>
        <strain evidence="1">EDV1</strain>
    </source>
</reference>
<dbReference type="SMART" id="SM00248">
    <property type="entry name" value="ANK"/>
    <property type="match status" value="3"/>
</dbReference>
<accession>A0A3G4ZSJ8</accession>
<dbReference type="InterPro" id="IPR036770">
    <property type="entry name" value="Ankyrin_rpt-contain_sf"/>
</dbReference>
<gene>
    <name evidence="1" type="ORF">Edafosvirus2_46</name>
</gene>
<dbReference type="Gene3D" id="1.25.40.20">
    <property type="entry name" value="Ankyrin repeat-containing domain"/>
    <property type="match status" value="2"/>
</dbReference>
<proteinExistence type="predicted"/>
<dbReference type="SUPFAM" id="SSF48403">
    <property type="entry name" value="Ankyrin repeat"/>
    <property type="match status" value="1"/>
</dbReference>
<name>A0A3G4ZSJ8_9VIRU</name>
<dbReference type="Pfam" id="PF12796">
    <property type="entry name" value="Ank_2"/>
    <property type="match status" value="1"/>
</dbReference>
<organism evidence="1">
    <name type="scientific">Edafosvirus sp</name>
    <dbReference type="NCBI Taxonomy" id="2487765"/>
    <lineage>
        <taxon>Viruses</taxon>
        <taxon>Varidnaviria</taxon>
        <taxon>Bamfordvirae</taxon>
        <taxon>Nucleocytoviricota</taxon>
        <taxon>Megaviricetes</taxon>
        <taxon>Imitervirales</taxon>
        <taxon>Mimiviridae</taxon>
        <taxon>Klosneuvirinae</taxon>
    </lineage>
</organism>
<dbReference type="InterPro" id="IPR002110">
    <property type="entry name" value="Ankyrin_rpt"/>
</dbReference>
<dbReference type="EMBL" id="MK072067">
    <property type="protein sequence ID" value="AYV77867.1"/>
    <property type="molecule type" value="Genomic_DNA"/>
</dbReference>
<dbReference type="PANTHER" id="PTHR24120:SF4">
    <property type="entry name" value="GH07239P"/>
    <property type="match status" value="1"/>
</dbReference>
<sequence length="305" mass="35537">MSKQSLLVSDIINELKNSCNIDIINNYFNRLSDNYINHRSKNGKTILMVAIEKRWINIAIKLIDNEKCNFDVQDDNGHTAIMYVVFYLQESLALKIIDRLLNSKNKPNLNLMDKKHRTVLMYALQDKSYDSRFRYEYNIGRKDKSIEIAIRLINSGLCNLNLQDDLGRTILMILLESYDLVRIKTNTLTDQILLDHFKDTDLNLQDIEGHTALIYTIKYKIPELEHLLLEKHIASHGTYFLECLSSKVINKFLQKNEILIDIESRYKLLITELVNNNEGPLACSFNSNIGDLNILKVIMQYVIYK</sequence>
<evidence type="ECO:0000313" key="1">
    <source>
        <dbReference type="EMBL" id="AYV77867.1"/>
    </source>
</evidence>
<dbReference type="PANTHER" id="PTHR24120">
    <property type="entry name" value="GH07239P"/>
    <property type="match status" value="1"/>
</dbReference>